<dbReference type="SFLD" id="SFLDG01129">
    <property type="entry name" value="C1.5:_HAD__Beta-PGM__Phosphata"/>
    <property type="match status" value="1"/>
</dbReference>
<comment type="caution">
    <text evidence="1">The sequence shown here is derived from an EMBL/GenBank/DDBJ whole genome shotgun (WGS) entry which is preliminary data.</text>
</comment>
<evidence type="ECO:0000313" key="2">
    <source>
        <dbReference type="Proteomes" id="UP000267469"/>
    </source>
</evidence>
<name>A0A3N0EH35_SINP1</name>
<dbReference type="InterPro" id="IPR050155">
    <property type="entry name" value="HAD-like_hydrolase_sf"/>
</dbReference>
<keyword evidence="2" id="KW-1185">Reference proteome</keyword>
<dbReference type="InterPro" id="IPR041492">
    <property type="entry name" value="HAD_2"/>
</dbReference>
<dbReference type="PANTHER" id="PTHR43434:SF19">
    <property type="entry name" value="PHOSPHONOACETALDEHYDE HYDROLASE"/>
    <property type="match status" value="1"/>
</dbReference>
<protein>
    <submittedName>
        <fullName evidence="1">Phosphonatase-like hydrolase</fullName>
    </submittedName>
</protein>
<dbReference type="Gene3D" id="1.10.150.240">
    <property type="entry name" value="Putative phosphatase, domain 2"/>
    <property type="match status" value="1"/>
</dbReference>
<dbReference type="SUPFAM" id="SSF56784">
    <property type="entry name" value="HAD-like"/>
    <property type="match status" value="1"/>
</dbReference>
<evidence type="ECO:0000313" key="1">
    <source>
        <dbReference type="EMBL" id="RNL87152.1"/>
    </source>
</evidence>
<dbReference type="GO" id="GO:0008967">
    <property type="term" value="F:phosphoglycolate phosphatase activity"/>
    <property type="evidence" value="ECO:0007669"/>
    <property type="project" value="TreeGrafter"/>
</dbReference>
<dbReference type="InterPro" id="IPR006439">
    <property type="entry name" value="HAD-SF_hydro_IA"/>
</dbReference>
<dbReference type="EMBL" id="RJTM01000073">
    <property type="protein sequence ID" value="RNL87152.1"/>
    <property type="molecule type" value="Genomic_DNA"/>
</dbReference>
<dbReference type="InterPro" id="IPR023214">
    <property type="entry name" value="HAD_sf"/>
</dbReference>
<reference evidence="1 2" key="1">
    <citation type="submission" date="2018-10" db="EMBL/GenBank/DDBJ databases">
        <title>Sinomicrobium pectinilyticum sp. nov., a pectinase-producing bacterium isolated from alkaline and saline soil, and emended description of the genus Sinomicrobium.</title>
        <authorList>
            <person name="Cheng B."/>
            <person name="Li C."/>
            <person name="Lai Q."/>
            <person name="Du M."/>
            <person name="Shao Z."/>
            <person name="Xu P."/>
            <person name="Yang C."/>
        </authorList>
    </citation>
    <scope>NUCLEOTIDE SEQUENCE [LARGE SCALE GENOMIC DNA]</scope>
    <source>
        <strain evidence="1 2">5DNS001</strain>
    </source>
</reference>
<dbReference type="SFLD" id="SFLDG01135">
    <property type="entry name" value="C1.5.6:_HAD__Beta-PGM__Phospha"/>
    <property type="match status" value="1"/>
</dbReference>
<dbReference type="NCBIfam" id="TIGR01549">
    <property type="entry name" value="HAD-SF-IA-v1"/>
    <property type="match status" value="1"/>
</dbReference>
<dbReference type="GO" id="GO:0006281">
    <property type="term" value="P:DNA repair"/>
    <property type="evidence" value="ECO:0007669"/>
    <property type="project" value="TreeGrafter"/>
</dbReference>
<accession>A0A3N0EH35</accession>
<dbReference type="SFLD" id="SFLDS00003">
    <property type="entry name" value="Haloacid_Dehalogenase"/>
    <property type="match status" value="1"/>
</dbReference>
<proteinExistence type="predicted"/>
<dbReference type="InterPro" id="IPR022468">
    <property type="entry name" value="PhnX-like"/>
</dbReference>
<dbReference type="PANTHER" id="PTHR43434">
    <property type="entry name" value="PHOSPHOGLYCOLATE PHOSPHATASE"/>
    <property type="match status" value="1"/>
</dbReference>
<dbReference type="OrthoDB" id="5504491at2"/>
<organism evidence="1 2">
    <name type="scientific">Sinomicrobium pectinilyticum</name>
    <dbReference type="NCBI Taxonomy" id="1084421"/>
    <lineage>
        <taxon>Bacteria</taxon>
        <taxon>Pseudomonadati</taxon>
        <taxon>Bacteroidota</taxon>
        <taxon>Flavobacteriia</taxon>
        <taxon>Flavobacteriales</taxon>
        <taxon>Flavobacteriaceae</taxon>
        <taxon>Sinomicrobium</taxon>
    </lineage>
</organism>
<dbReference type="AlphaFoldDB" id="A0A3N0EH35"/>
<dbReference type="InterPro" id="IPR036412">
    <property type="entry name" value="HAD-like_sf"/>
</dbReference>
<dbReference type="Pfam" id="PF13419">
    <property type="entry name" value="HAD_2"/>
    <property type="match status" value="1"/>
</dbReference>
<keyword evidence="1" id="KW-0378">Hydrolase</keyword>
<dbReference type="GO" id="GO:0005829">
    <property type="term" value="C:cytosol"/>
    <property type="evidence" value="ECO:0007669"/>
    <property type="project" value="TreeGrafter"/>
</dbReference>
<dbReference type="InterPro" id="IPR023198">
    <property type="entry name" value="PGP-like_dom2"/>
</dbReference>
<dbReference type="Gene3D" id="3.40.50.1000">
    <property type="entry name" value="HAD superfamily/HAD-like"/>
    <property type="match status" value="1"/>
</dbReference>
<gene>
    <name evidence="1" type="ORF">ED312_10855</name>
</gene>
<dbReference type="RefSeq" id="WP_123216040.1">
    <property type="nucleotide sequence ID" value="NZ_RJTM01000073.1"/>
</dbReference>
<dbReference type="Proteomes" id="UP000267469">
    <property type="component" value="Unassembled WGS sequence"/>
</dbReference>
<dbReference type="NCBIfam" id="TIGR03351">
    <property type="entry name" value="PhnX-like"/>
    <property type="match status" value="1"/>
</dbReference>
<sequence>MQKYSLAVFDMAGTTIDEDNIVYKTLRKVLVEAGYDTDLQTVLVHGAGKEKYEAIADILTEKGIRDNSEIARSVFEDFRKELKLAYAGMEISPFDGAVSAFSFLKSEGMKVVLNTGYDRKTATGLLEKLNWREGRDFDLLVTAGDVDKNRPYPDMIFLAMQKFGIKDASEVLKIGDSAIDIEEGKNAGCGLTIGVTTGAQDETQLRTANPDFVIRSLKELREIVVAG</sequence>